<feature type="transmembrane region" description="Helical" evidence="1">
    <location>
        <begin position="103"/>
        <end position="124"/>
    </location>
</feature>
<organism evidence="2 3">
    <name type="scientific">Pedobacter steynii</name>
    <dbReference type="NCBI Taxonomy" id="430522"/>
    <lineage>
        <taxon>Bacteria</taxon>
        <taxon>Pseudomonadati</taxon>
        <taxon>Bacteroidota</taxon>
        <taxon>Sphingobacteriia</taxon>
        <taxon>Sphingobacteriales</taxon>
        <taxon>Sphingobacteriaceae</taxon>
        <taxon>Pedobacter</taxon>
    </lineage>
</organism>
<dbReference type="AlphaFoldDB" id="A0A1G9U4B9"/>
<evidence type="ECO:0000313" key="3">
    <source>
        <dbReference type="Proteomes" id="UP000183200"/>
    </source>
</evidence>
<gene>
    <name evidence="2" type="ORF">SAMN05421820_10446</name>
</gene>
<proteinExistence type="predicted"/>
<feature type="transmembrane region" description="Helical" evidence="1">
    <location>
        <begin position="65"/>
        <end position="83"/>
    </location>
</feature>
<dbReference type="RefSeq" id="WP_074607089.1">
    <property type="nucleotide sequence ID" value="NZ_FNGY01000004.1"/>
</dbReference>
<accession>A0A1G9U4B9</accession>
<protein>
    <submittedName>
        <fullName evidence="2">Uncharacterized protein</fullName>
    </submittedName>
</protein>
<dbReference type="Proteomes" id="UP000183200">
    <property type="component" value="Unassembled WGS sequence"/>
</dbReference>
<evidence type="ECO:0000256" key="1">
    <source>
        <dbReference type="SAM" id="Phobius"/>
    </source>
</evidence>
<dbReference type="OrthoDB" id="1518858at2"/>
<sequence>MVIWFILQGILTISLFMTYIANSGYSGGEVGMAPSAVILAVFIQFLPSVIVFYILKRYLTGQRRVLFLIINMFLYELAYLFFTDRIPILHFSEKGLLGFLNRGYSLSSILSGIIIMVAFLIVSLRKSKISKL</sequence>
<reference evidence="3" key="1">
    <citation type="submission" date="2016-10" db="EMBL/GenBank/DDBJ databases">
        <authorList>
            <person name="Varghese N."/>
            <person name="Submissions S."/>
        </authorList>
    </citation>
    <scope>NUCLEOTIDE SEQUENCE [LARGE SCALE GENOMIC DNA]</scope>
    <source>
        <strain evidence="3">DSM 19110</strain>
    </source>
</reference>
<keyword evidence="1" id="KW-1133">Transmembrane helix</keyword>
<keyword evidence="3" id="KW-1185">Reference proteome</keyword>
<dbReference type="EMBL" id="FNGY01000004">
    <property type="protein sequence ID" value="SDM54425.1"/>
    <property type="molecule type" value="Genomic_DNA"/>
</dbReference>
<keyword evidence="1" id="KW-0812">Transmembrane</keyword>
<name>A0A1G9U4B9_9SPHI</name>
<keyword evidence="1" id="KW-0472">Membrane</keyword>
<feature type="transmembrane region" description="Helical" evidence="1">
    <location>
        <begin position="33"/>
        <end position="53"/>
    </location>
</feature>
<evidence type="ECO:0000313" key="2">
    <source>
        <dbReference type="EMBL" id="SDM54425.1"/>
    </source>
</evidence>